<evidence type="ECO:0000313" key="2">
    <source>
        <dbReference type="EMBL" id="KIK16568.1"/>
    </source>
</evidence>
<protein>
    <submittedName>
        <fullName evidence="2">Uncharacterized protein</fullName>
    </submittedName>
</protein>
<evidence type="ECO:0000313" key="3">
    <source>
        <dbReference type="Proteomes" id="UP000054018"/>
    </source>
</evidence>
<reference evidence="2 3" key="1">
    <citation type="submission" date="2014-04" db="EMBL/GenBank/DDBJ databases">
        <authorList>
            <consortium name="DOE Joint Genome Institute"/>
            <person name="Kuo A."/>
            <person name="Kohler A."/>
            <person name="Costa M.D."/>
            <person name="Nagy L.G."/>
            <person name="Floudas D."/>
            <person name="Copeland A."/>
            <person name="Barry K.W."/>
            <person name="Cichocki N."/>
            <person name="Veneault-Fourrey C."/>
            <person name="LaButti K."/>
            <person name="Lindquist E.A."/>
            <person name="Lipzen A."/>
            <person name="Lundell T."/>
            <person name="Morin E."/>
            <person name="Murat C."/>
            <person name="Sun H."/>
            <person name="Tunlid A."/>
            <person name="Henrissat B."/>
            <person name="Grigoriev I.V."/>
            <person name="Hibbett D.S."/>
            <person name="Martin F."/>
            <person name="Nordberg H.P."/>
            <person name="Cantor M.N."/>
            <person name="Hua S.X."/>
        </authorList>
    </citation>
    <scope>NUCLEOTIDE SEQUENCE [LARGE SCALE GENOMIC DNA]</scope>
    <source>
        <strain evidence="2 3">441</strain>
    </source>
</reference>
<sequence>MDENGTKGNNTEEQDSHNSSVDSEYKQPSSSRKCKLKATTSSRKLKIISTDDSGDELPLATMKEAGRECSESVPTEEQTIYQRPKPRPTVNRLLQNNTEDSFSLCTRYHPTRFPAVNTTGTLSVTSVQLLSAEEGLVDKILEGDTMSDSSCDAPQEVPGHHAIRSPQPPLASYDAANPFAHPPYTQLPENIPDRLPGPAMWPLHAQQLDTSQGNNHAQYNFDNAASWYTAQQGPYVPMPYIPQPFRHPYPLPDLRGHASASIPESEHTDNGIHNAAHRYHDTYYPGMVNSGEQYRLAYREPIYYPFHPPRPPLVHPGPISHLDGSTNAPPSTTHRQNVFGGDKDVQENRSI</sequence>
<dbReference type="Proteomes" id="UP000054018">
    <property type="component" value="Unassembled WGS sequence"/>
</dbReference>
<dbReference type="OrthoDB" id="2705684at2759"/>
<feature type="region of interest" description="Disordered" evidence="1">
    <location>
        <begin position="147"/>
        <end position="171"/>
    </location>
</feature>
<dbReference type="HOGENOM" id="CLU_790145_0_0_1"/>
<proteinExistence type="predicted"/>
<gene>
    <name evidence="2" type="ORF">PISMIDRAFT_25098</name>
</gene>
<name>A0A0C9Z9J7_9AGAM</name>
<feature type="region of interest" description="Disordered" evidence="1">
    <location>
        <begin position="1"/>
        <end position="40"/>
    </location>
</feature>
<feature type="compositionally biased region" description="Polar residues" evidence="1">
    <location>
        <begin position="323"/>
        <end position="336"/>
    </location>
</feature>
<accession>A0A0C9Z9J7</accession>
<feature type="compositionally biased region" description="Polar residues" evidence="1">
    <location>
        <begin position="1"/>
        <end position="31"/>
    </location>
</feature>
<feature type="region of interest" description="Disordered" evidence="1">
    <location>
        <begin position="314"/>
        <end position="351"/>
    </location>
</feature>
<reference evidence="3" key="2">
    <citation type="submission" date="2015-01" db="EMBL/GenBank/DDBJ databases">
        <title>Evolutionary Origins and Diversification of the Mycorrhizal Mutualists.</title>
        <authorList>
            <consortium name="DOE Joint Genome Institute"/>
            <consortium name="Mycorrhizal Genomics Consortium"/>
            <person name="Kohler A."/>
            <person name="Kuo A."/>
            <person name="Nagy L.G."/>
            <person name="Floudas D."/>
            <person name="Copeland A."/>
            <person name="Barry K.W."/>
            <person name="Cichocki N."/>
            <person name="Veneault-Fourrey C."/>
            <person name="LaButti K."/>
            <person name="Lindquist E.A."/>
            <person name="Lipzen A."/>
            <person name="Lundell T."/>
            <person name="Morin E."/>
            <person name="Murat C."/>
            <person name="Riley R."/>
            <person name="Ohm R."/>
            <person name="Sun H."/>
            <person name="Tunlid A."/>
            <person name="Henrissat B."/>
            <person name="Grigoriev I.V."/>
            <person name="Hibbett D.S."/>
            <person name="Martin F."/>
        </authorList>
    </citation>
    <scope>NUCLEOTIDE SEQUENCE [LARGE SCALE GENOMIC DNA]</scope>
    <source>
        <strain evidence="3">441</strain>
    </source>
</reference>
<dbReference type="AlphaFoldDB" id="A0A0C9Z9J7"/>
<dbReference type="EMBL" id="KN833853">
    <property type="protein sequence ID" value="KIK16568.1"/>
    <property type="molecule type" value="Genomic_DNA"/>
</dbReference>
<organism evidence="2 3">
    <name type="scientific">Pisolithus microcarpus 441</name>
    <dbReference type="NCBI Taxonomy" id="765257"/>
    <lineage>
        <taxon>Eukaryota</taxon>
        <taxon>Fungi</taxon>
        <taxon>Dikarya</taxon>
        <taxon>Basidiomycota</taxon>
        <taxon>Agaricomycotina</taxon>
        <taxon>Agaricomycetes</taxon>
        <taxon>Agaricomycetidae</taxon>
        <taxon>Boletales</taxon>
        <taxon>Sclerodermatineae</taxon>
        <taxon>Pisolithaceae</taxon>
        <taxon>Pisolithus</taxon>
    </lineage>
</organism>
<keyword evidence="3" id="KW-1185">Reference proteome</keyword>
<evidence type="ECO:0000256" key="1">
    <source>
        <dbReference type="SAM" id="MobiDB-lite"/>
    </source>
</evidence>
<feature type="compositionally biased region" description="Basic and acidic residues" evidence="1">
    <location>
        <begin position="341"/>
        <end position="351"/>
    </location>
</feature>